<accession>A0A5C1Q8J9</accession>
<reference evidence="1 2" key="2">
    <citation type="submission" date="2019-09" db="EMBL/GenBank/DDBJ databases">
        <title>Complete Genome Sequence and Methylome Analysis of free living Spirochaetas.</title>
        <authorList>
            <person name="Leshcheva N."/>
            <person name="Mikheeva N."/>
        </authorList>
    </citation>
    <scope>NUCLEOTIDE SEQUENCE [LARGE SCALE GENOMIC DNA]</scope>
    <source>
        <strain evidence="1 2">P</strain>
    </source>
</reference>
<gene>
    <name evidence="1" type="ORF">EW093_01165</name>
</gene>
<dbReference type="KEGG" id="sper:EW093_01165"/>
<evidence type="ECO:0000313" key="2">
    <source>
        <dbReference type="Proteomes" id="UP000323824"/>
    </source>
</evidence>
<keyword evidence="2" id="KW-1185">Reference proteome</keyword>
<evidence type="ECO:0000313" key="1">
    <source>
        <dbReference type="EMBL" id="QEN03370.1"/>
    </source>
</evidence>
<dbReference type="RefSeq" id="WP_149566629.1">
    <property type="nucleotide sequence ID" value="NZ_CP035807.1"/>
</dbReference>
<sequence>MKELLEKYCKFKNGLLLLNMPTGFGKTYSVIRYMFHNYCSFNSQKRKIYFITNLKKNLPLEELKQLFIDNDNYEDFEKYVLFIDSNVDSVLNNWSEIKTYIPDDFKDKEYRNLDQYINRYNNVYDESYKKEIKEKLSKELEPQFRIALKKYLTSIGVSKLNKLKDDQDLFWVGKLYPSIYIEENTIIFLSVDKFIRTNTSLLGRSIGFKDIIKDDLVFIDEFDSSKDALINNIIDTGIRHRISVISLFNNIYQGIRGRELPYEINKEKNSEQLITLQDISSKLYNELNLQSPVKSHQDLNNFSKNFLLYDYYYHTVTSNRWQLLYFVQDIERHGN</sequence>
<proteinExistence type="predicted"/>
<dbReference type="AlphaFoldDB" id="A0A5C1Q8J9"/>
<dbReference type="EMBL" id="CP035807">
    <property type="protein sequence ID" value="QEN03370.1"/>
    <property type="molecule type" value="Genomic_DNA"/>
</dbReference>
<protein>
    <recommendedName>
        <fullName evidence="3">Helicase/UvrB N-terminal domain-containing protein</fullName>
    </recommendedName>
</protein>
<reference evidence="1 2" key="1">
    <citation type="submission" date="2019-02" db="EMBL/GenBank/DDBJ databases">
        <authorList>
            <person name="Fomenkov A."/>
            <person name="Dubinina G."/>
            <person name="Grabovich M."/>
            <person name="Vincze T."/>
            <person name="Roberts R.J."/>
        </authorList>
    </citation>
    <scope>NUCLEOTIDE SEQUENCE [LARGE SCALE GENOMIC DNA]</scope>
    <source>
        <strain evidence="1 2">P</strain>
    </source>
</reference>
<evidence type="ECO:0008006" key="3">
    <source>
        <dbReference type="Google" id="ProtNLM"/>
    </source>
</evidence>
<organism evidence="1 2">
    <name type="scientific">Thiospirochaeta perfilievii</name>
    <dbReference type="NCBI Taxonomy" id="252967"/>
    <lineage>
        <taxon>Bacteria</taxon>
        <taxon>Pseudomonadati</taxon>
        <taxon>Spirochaetota</taxon>
        <taxon>Spirochaetia</taxon>
        <taxon>Spirochaetales</taxon>
        <taxon>Spirochaetaceae</taxon>
        <taxon>Thiospirochaeta</taxon>
    </lineage>
</organism>
<dbReference type="Proteomes" id="UP000323824">
    <property type="component" value="Chromosome"/>
</dbReference>
<name>A0A5C1Q8J9_9SPIO</name>